<dbReference type="PROSITE" id="PS50181">
    <property type="entry name" value="FBOX"/>
    <property type="match status" value="1"/>
</dbReference>
<dbReference type="AlphaFoldDB" id="A0AAD6YRN8"/>
<organism evidence="2 3">
    <name type="scientific">Mycena pura</name>
    <dbReference type="NCBI Taxonomy" id="153505"/>
    <lineage>
        <taxon>Eukaryota</taxon>
        <taxon>Fungi</taxon>
        <taxon>Dikarya</taxon>
        <taxon>Basidiomycota</taxon>
        <taxon>Agaricomycotina</taxon>
        <taxon>Agaricomycetes</taxon>
        <taxon>Agaricomycetidae</taxon>
        <taxon>Agaricales</taxon>
        <taxon>Marasmiineae</taxon>
        <taxon>Mycenaceae</taxon>
        <taxon>Mycena</taxon>
    </lineage>
</organism>
<protein>
    <recommendedName>
        <fullName evidence="1">F-box domain-containing protein</fullName>
    </recommendedName>
</protein>
<accession>A0AAD6YRN8</accession>
<evidence type="ECO:0000313" key="2">
    <source>
        <dbReference type="EMBL" id="KAJ7227271.1"/>
    </source>
</evidence>
<evidence type="ECO:0000313" key="3">
    <source>
        <dbReference type="Proteomes" id="UP001219525"/>
    </source>
</evidence>
<evidence type="ECO:0000259" key="1">
    <source>
        <dbReference type="PROSITE" id="PS50181"/>
    </source>
</evidence>
<sequence length="493" mass="54952">MPELPTELLLRISNFIPEDELPALIGVSLTFYNLVLDLRYSKIRLETVDARTERRLQRLRRAFHHSVAMLVSMFNRDPVPASRVRQLFIHLPATAAAPEPPLTPSLLERIFSGTAQKPPASSPSTEHLIESLILVFPGLVNLTCFEFEAWDMAPEHNLQRFFRSAWAAFGRQLRTLSVGGRPKTYRQIVASKPELVSCTALSLQFAHESEAKASAAVEDIMVESVAPFINGLSSHLESLKIWSLLALDLSALFLHLGHFPRLHDFHLLAQFNNAFSNPMGLTGLLEVNSSSLDTVTLRLNPAGNSMDPSTEQQLAQWLLSHQAHPSVMRNLKTLNMYPTTLSSGFDALVMYLQRSTDSLTSLAVKDRYLSLDEVETLLSPVAHRVADDGLKSLRLNVRAWSADLFDLLASRLPGLKSLSLYVGGSQPHHAATKLFFAGMENRSFKSWKLYDIGVWQGGSEVLPGTMRLLADCIPSIQSFWGNGHMLGDRKTYE</sequence>
<dbReference type="SUPFAM" id="SSF52047">
    <property type="entry name" value="RNI-like"/>
    <property type="match status" value="1"/>
</dbReference>
<dbReference type="Proteomes" id="UP001219525">
    <property type="component" value="Unassembled WGS sequence"/>
</dbReference>
<name>A0AAD6YRN8_9AGAR</name>
<proteinExistence type="predicted"/>
<dbReference type="InterPro" id="IPR001810">
    <property type="entry name" value="F-box_dom"/>
</dbReference>
<dbReference type="EMBL" id="JARJCW010000003">
    <property type="protein sequence ID" value="KAJ7227271.1"/>
    <property type="molecule type" value="Genomic_DNA"/>
</dbReference>
<feature type="domain" description="F-box" evidence="1">
    <location>
        <begin position="1"/>
        <end position="43"/>
    </location>
</feature>
<keyword evidence="3" id="KW-1185">Reference proteome</keyword>
<reference evidence="2" key="1">
    <citation type="submission" date="2023-03" db="EMBL/GenBank/DDBJ databases">
        <title>Massive genome expansion in bonnet fungi (Mycena s.s.) driven by repeated elements and novel gene families across ecological guilds.</title>
        <authorList>
            <consortium name="Lawrence Berkeley National Laboratory"/>
            <person name="Harder C.B."/>
            <person name="Miyauchi S."/>
            <person name="Viragh M."/>
            <person name="Kuo A."/>
            <person name="Thoen E."/>
            <person name="Andreopoulos B."/>
            <person name="Lu D."/>
            <person name="Skrede I."/>
            <person name="Drula E."/>
            <person name="Henrissat B."/>
            <person name="Morin E."/>
            <person name="Kohler A."/>
            <person name="Barry K."/>
            <person name="LaButti K."/>
            <person name="Morin E."/>
            <person name="Salamov A."/>
            <person name="Lipzen A."/>
            <person name="Mereny Z."/>
            <person name="Hegedus B."/>
            <person name="Baldrian P."/>
            <person name="Stursova M."/>
            <person name="Weitz H."/>
            <person name="Taylor A."/>
            <person name="Grigoriev I.V."/>
            <person name="Nagy L.G."/>
            <person name="Martin F."/>
            <person name="Kauserud H."/>
        </authorList>
    </citation>
    <scope>NUCLEOTIDE SEQUENCE</scope>
    <source>
        <strain evidence="2">9144</strain>
    </source>
</reference>
<gene>
    <name evidence="2" type="ORF">GGX14DRAFT_629141</name>
</gene>
<comment type="caution">
    <text evidence="2">The sequence shown here is derived from an EMBL/GenBank/DDBJ whole genome shotgun (WGS) entry which is preliminary data.</text>
</comment>